<proteinExistence type="predicted"/>
<dbReference type="OrthoDB" id="2167247at2"/>
<gene>
    <name evidence="1" type="ORF">CLV38_11285</name>
</gene>
<keyword evidence="2" id="KW-1185">Reference proteome</keyword>
<reference evidence="1 2" key="1">
    <citation type="submission" date="2018-03" db="EMBL/GenBank/DDBJ databases">
        <title>Genomic Encyclopedia of Archaeal and Bacterial Type Strains, Phase II (KMG-II): from individual species to whole genera.</title>
        <authorList>
            <person name="Goeker M."/>
        </authorList>
    </citation>
    <scope>NUCLEOTIDE SEQUENCE [LARGE SCALE GENOMIC DNA]</scope>
    <source>
        <strain evidence="1 2">DSM 13175</strain>
    </source>
</reference>
<evidence type="ECO:0000313" key="2">
    <source>
        <dbReference type="Proteomes" id="UP000238205"/>
    </source>
</evidence>
<dbReference type="Proteomes" id="UP000238205">
    <property type="component" value="Unassembled WGS sequence"/>
</dbReference>
<dbReference type="RefSeq" id="WP_106193578.1">
    <property type="nucleotide sequence ID" value="NZ_PVTO01000012.1"/>
</dbReference>
<evidence type="ECO:0000313" key="1">
    <source>
        <dbReference type="EMBL" id="PRY82429.1"/>
    </source>
</evidence>
<accession>A0A2T0W6W8</accession>
<name>A0A2T0W6W8_9LACT</name>
<dbReference type="EMBL" id="PVTO01000012">
    <property type="protein sequence ID" value="PRY82429.1"/>
    <property type="molecule type" value="Genomic_DNA"/>
</dbReference>
<sequence>MNKTAKVISTLFTGRILTGCGLLEGRAPSDLEGNWSTYMEEAESDLESYMTDIDLTAETDAMGQSVKNRAKLVASIIGDFDKGHVVVTNEQEGVAVTNEMYFEDSVYYLKDGNEWQEMQGQDNGSTDTSYKNVLNAIIESEAFLTTDIIEDDLILTYQGYDQAVWDAFEPPFSLTIDGFQDEEIEMMLEVIVDAETQLIEELELSVHAENELGTVILLVEVEYDDHNEIDELEGEDEISEAFRL</sequence>
<evidence type="ECO:0008006" key="3">
    <source>
        <dbReference type="Google" id="ProtNLM"/>
    </source>
</evidence>
<protein>
    <recommendedName>
        <fullName evidence="3">Lipoprotein</fullName>
    </recommendedName>
</protein>
<dbReference type="AlphaFoldDB" id="A0A2T0W6W8"/>
<organism evidence="1 2">
    <name type="scientific">Alkalibacterium olivapovliticus</name>
    <dbReference type="NCBI Taxonomy" id="99907"/>
    <lineage>
        <taxon>Bacteria</taxon>
        <taxon>Bacillati</taxon>
        <taxon>Bacillota</taxon>
        <taxon>Bacilli</taxon>
        <taxon>Lactobacillales</taxon>
        <taxon>Carnobacteriaceae</taxon>
        <taxon>Alkalibacterium</taxon>
    </lineage>
</organism>
<comment type="caution">
    <text evidence="1">The sequence shown here is derived from an EMBL/GenBank/DDBJ whole genome shotgun (WGS) entry which is preliminary data.</text>
</comment>